<reference evidence="2" key="1">
    <citation type="journal article" date="2020" name="Stud. Mycol.">
        <title>101 Dothideomycetes genomes: a test case for predicting lifestyles and emergence of pathogens.</title>
        <authorList>
            <person name="Haridas S."/>
            <person name="Albert R."/>
            <person name="Binder M."/>
            <person name="Bloem J."/>
            <person name="Labutti K."/>
            <person name="Salamov A."/>
            <person name="Andreopoulos B."/>
            <person name="Baker S."/>
            <person name="Barry K."/>
            <person name="Bills G."/>
            <person name="Bluhm B."/>
            <person name="Cannon C."/>
            <person name="Castanera R."/>
            <person name="Culley D."/>
            <person name="Daum C."/>
            <person name="Ezra D."/>
            <person name="Gonzalez J."/>
            <person name="Henrissat B."/>
            <person name="Kuo A."/>
            <person name="Liang C."/>
            <person name="Lipzen A."/>
            <person name="Lutzoni F."/>
            <person name="Magnuson J."/>
            <person name="Mondo S."/>
            <person name="Nolan M."/>
            <person name="Ohm R."/>
            <person name="Pangilinan J."/>
            <person name="Park H.-J."/>
            <person name="Ramirez L."/>
            <person name="Alfaro M."/>
            <person name="Sun H."/>
            <person name="Tritt A."/>
            <person name="Yoshinaga Y."/>
            <person name="Zwiers L.-H."/>
            <person name="Turgeon B."/>
            <person name="Goodwin S."/>
            <person name="Spatafora J."/>
            <person name="Crous P."/>
            <person name="Grigoriev I."/>
        </authorList>
    </citation>
    <scope>NUCLEOTIDE SEQUENCE</scope>
    <source>
        <strain evidence="2">CBS 480.64</strain>
    </source>
</reference>
<sequence length="100" mass="11403">MSVIIFKTVFADSQAIVTFFRISALQLSKLRLTMRKLGQPVLAFVLAAITRWGTHVALLRSVKKAQMAFQEYIRDPTFWDTVTYTTKAFETLNKASKKAE</sequence>
<keyword evidence="1" id="KW-1133">Transmembrane helix</keyword>
<keyword evidence="1" id="KW-0812">Transmembrane</keyword>
<proteinExistence type="predicted"/>
<protein>
    <submittedName>
        <fullName evidence="2">Uncharacterized protein</fullName>
    </submittedName>
</protein>
<dbReference type="Proteomes" id="UP000799421">
    <property type="component" value="Unassembled WGS sequence"/>
</dbReference>
<feature type="transmembrane region" description="Helical" evidence="1">
    <location>
        <begin position="37"/>
        <end position="59"/>
    </location>
</feature>
<evidence type="ECO:0000313" key="3">
    <source>
        <dbReference type="Proteomes" id="UP000799421"/>
    </source>
</evidence>
<gene>
    <name evidence="2" type="ORF">K470DRAFT_270163</name>
</gene>
<organism evidence="2 3">
    <name type="scientific">Piedraia hortae CBS 480.64</name>
    <dbReference type="NCBI Taxonomy" id="1314780"/>
    <lineage>
        <taxon>Eukaryota</taxon>
        <taxon>Fungi</taxon>
        <taxon>Dikarya</taxon>
        <taxon>Ascomycota</taxon>
        <taxon>Pezizomycotina</taxon>
        <taxon>Dothideomycetes</taxon>
        <taxon>Dothideomycetidae</taxon>
        <taxon>Capnodiales</taxon>
        <taxon>Piedraiaceae</taxon>
        <taxon>Piedraia</taxon>
    </lineage>
</organism>
<dbReference type="EMBL" id="MU005975">
    <property type="protein sequence ID" value="KAF2861118.1"/>
    <property type="molecule type" value="Genomic_DNA"/>
</dbReference>
<accession>A0A6A7C339</accession>
<evidence type="ECO:0000256" key="1">
    <source>
        <dbReference type="SAM" id="Phobius"/>
    </source>
</evidence>
<keyword evidence="3" id="KW-1185">Reference proteome</keyword>
<dbReference type="OrthoDB" id="5103944at2759"/>
<name>A0A6A7C339_9PEZI</name>
<evidence type="ECO:0000313" key="2">
    <source>
        <dbReference type="EMBL" id="KAF2861118.1"/>
    </source>
</evidence>
<dbReference type="AlphaFoldDB" id="A0A6A7C339"/>
<keyword evidence="1" id="KW-0472">Membrane</keyword>